<evidence type="ECO:0000313" key="1">
    <source>
        <dbReference type="EMBL" id="EFL29026.1"/>
    </source>
</evidence>
<sequence length="435" mass="47119">MTLPLTLPASLMDTHHVDPAADGWGFMTHHVVATPAGDTYALSGAGRYRGEADGSTDPAEQNFGYQMITRHAPDGTPVATALFGQPWPDGTSSAIEEGGSPNLAVLPDGTVALSSKPGSTHLISSDLSRVLASWPMPWGWEEEKARTGDPYAASIAVTPSGLLLCTTSEYNLSNWAGAHPNIVALSEPGSGLAPGSKATLRAIATHDSRTARQIDADHYPHVRFRGAPVGRDNRPAPSLTEVVSKDARSPYDYLDSRMGRPAPLGDDLFVVPVFGKIYRSGNRGQVFTFALLDDQGMVRGRLEGLDPYKDSPFTGFCFTVVADPHRARAFHLNRYGLYAWDADGRLRSRMSTEDKPFKALTHFALLDCTPAGELLLAHRKQHLLLRVPVPEDLDGLAAAVEAALKGYGTGRNALKWQYDPVNWHWVDNSAQVHHL</sequence>
<dbReference type="EMBL" id="GG657754">
    <property type="protein sequence ID" value="EFL29026.1"/>
    <property type="molecule type" value="Genomic_DNA"/>
</dbReference>
<proteinExistence type="predicted"/>
<dbReference type="AlphaFoldDB" id="D9WHA0"/>
<dbReference type="HOGENOM" id="CLU_616461_0_0_11"/>
<gene>
    <name evidence="1" type="ORF">SSOG_08740</name>
</gene>
<protein>
    <submittedName>
        <fullName evidence="1">Putative LigA</fullName>
    </submittedName>
</protein>
<reference evidence="1 2" key="1">
    <citation type="submission" date="2009-02" db="EMBL/GenBank/DDBJ databases">
        <title>Annotation of Streptomyces hygroscopicus strain ATCC 53653.</title>
        <authorList>
            <consortium name="The Broad Institute Genome Sequencing Platform"/>
            <consortium name="Broad Institute Microbial Sequencing Center"/>
            <person name="Fischbach M."/>
            <person name="Godfrey P."/>
            <person name="Ward D."/>
            <person name="Young S."/>
            <person name="Zeng Q."/>
            <person name="Koehrsen M."/>
            <person name="Alvarado L."/>
            <person name="Berlin A.M."/>
            <person name="Bochicchio J."/>
            <person name="Borenstein D."/>
            <person name="Chapman S.B."/>
            <person name="Chen Z."/>
            <person name="Engels R."/>
            <person name="Freedman E."/>
            <person name="Gellesch M."/>
            <person name="Goldberg J."/>
            <person name="Griggs A."/>
            <person name="Gujja S."/>
            <person name="Heilman E.R."/>
            <person name="Heiman D.I."/>
            <person name="Hepburn T.A."/>
            <person name="Howarth C."/>
            <person name="Jen D."/>
            <person name="Larson L."/>
            <person name="Lewis B."/>
            <person name="Mehta T."/>
            <person name="Park D."/>
            <person name="Pearson M."/>
            <person name="Richards J."/>
            <person name="Roberts A."/>
            <person name="Saif S."/>
            <person name="Shea T.D."/>
            <person name="Shenoy N."/>
            <person name="Sisk P."/>
            <person name="Stolte C."/>
            <person name="Sykes S.N."/>
            <person name="Thomson T."/>
            <person name="Walk T."/>
            <person name="White J."/>
            <person name="Yandava C."/>
            <person name="Straight P."/>
            <person name="Clardy J."/>
            <person name="Hung D."/>
            <person name="Kolter R."/>
            <person name="Mekalanos J."/>
            <person name="Walker S."/>
            <person name="Walsh C.T."/>
            <person name="Wieland-Brown L.C."/>
            <person name="Haas B."/>
            <person name="Nusbaum C."/>
            <person name="Birren B."/>
        </authorList>
    </citation>
    <scope>NUCLEOTIDE SEQUENCE [LARGE SCALE GENOMIC DNA]</scope>
    <source>
        <strain evidence="1 2">ATCC 53653</strain>
    </source>
</reference>
<dbReference type="STRING" id="457427.SSOG_08740"/>
<name>D9WHA0_9ACTN</name>
<keyword evidence="2" id="KW-1185">Reference proteome</keyword>
<accession>D9WHA0</accession>
<evidence type="ECO:0000313" key="2">
    <source>
        <dbReference type="Proteomes" id="UP000003963"/>
    </source>
</evidence>
<organism evidence="1 2">
    <name type="scientific">Streptomyces himastatinicus ATCC 53653</name>
    <dbReference type="NCBI Taxonomy" id="457427"/>
    <lineage>
        <taxon>Bacteria</taxon>
        <taxon>Bacillati</taxon>
        <taxon>Actinomycetota</taxon>
        <taxon>Actinomycetes</taxon>
        <taxon>Kitasatosporales</taxon>
        <taxon>Streptomycetaceae</taxon>
        <taxon>Streptomyces</taxon>
        <taxon>Streptomyces violaceusniger group</taxon>
    </lineage>
</organism>
<dbReference type="OrthoDB" id="3534255at2"/>
<dbReference type="Proteomes" id="UP000003963">
    <property type="component" value="Unassembled WGS sequence"/>
</dbReference>